<reference evidence="3 4" key="1">
    <citation type="submission" date="2017-06" db="EMBL/GenBank/DDBJ databases">
        <title>Comparative genomic analysis of Ambrosia Fusariam Clade fungi.</title>
        <authorList>
            <person name="Stajich J.E."/>
            <person name="Carrillo J."/>
            <person name="Kijimoto T."/>
            <person name="Eskalen A."/>
            <person name="O'Donnell K."/>
            <person name="Kasson M."/>
        </authorList>
    </citation>
    <scope>NUCLEOTIDE SEQUENCE [LARGE SCALE GENOMIC DNA]</scope>
    <source>
        <strain evidence="3 4">UCR1854</strain>
    </source>
</reference>
<feature type="compositionally biased region" description="Low complexity" evidence="1">
    <location>
        <begin position="139"/>
        <end position="159"/>
    </location>
</feature>
<evidence type="ECO:0000313" key="4">
    <source>
        <dbReference type="Proteomes" id="UP000287124"/>
    </source>
</evidence>
<feature type="compositionally biased region" description="Polar residues" evidence="1">
    <location>
        <begin position="166"/>
        <end position="178"/>
    </location>
</feature>
<dbReference type="AlphaFoldDB" id="A0A430LDN9"/>
<feature type="compositionally biased region" description="Low complexity" evidence="1">
    <location>
        <begin position="265"/>
        <end position="310"/>
    </location>
</feature>
<evidence type="ECO:0000256" key="1">
    <source>
        <dbReference type="SAM" id="MobiDB-lite"/>
    </source>
</evidence>
<dbReference type="EMBL" id="MIKF01000248">
    <property type="protein sequence ID" value="RTE73781.1"/>
    <property type="molecule type" value="Genomic_DNA"/>
</dbReference>
<evidence type="ECO:0000256" key="2">
    <source>
        <dbReference type="SAM" id="SignalP"/>
    </source>
</evidence>
<protein>
    <recommendedName>
        <fullName evidence="5">LysM domain-containing protein</fullName>
    </recommendedName>
</protein>
<keyword evidence="2" id="KW-0732">Signal</keyword>
<dbReference type="Proteomes" id="UP000287124">
    <property type="component" value="Unassembled WGS sequence"/>
</dbReference>
<feature type="compositionally biased region" description="Low complexity" evidence="1">
    <location>
        <begin position="197"/>
        <end position="206"/>
    </location>
</feature>
<feature type="signal peptide" evidence="2">
    <location>
        <begin position="1"/>
        <end position="15"/>
    </location>
</feature>
<feature type="region of interest" description="Disordered" evidence="1">
    <location>
        <begin position="117"/>
        <end position="310"/>
    </location>
</feature>
<feature type="compositionally biased region" description="Low complexity" evidence="1">
    <location>
        <begin position="222"/>
        <end position="235"/>
    </location>
</feature>
<feature type="chain" id="PRO_5019284845" description="LysM domain-containing protein" evidence="2">
    <location>
        <begin position="16"/>
        <end position="438"/>
    </location>
</feature>
<gene>
    <name evidence="3" type="ORF">BHE90_011793</name>
</gene>
<feature type="compositionally biased region" description="Polar residues" evidence="1">
    <location>
        <begin position="241"/>
        <end position="257"/>
    </location>
</feature>
<feature type="compositionally biased region" description="Polar residues" evidence="1">
    <location>
        <begin position="124"/>
        <end position="138"/>
    </location>
</feature>
<evidence type="ECO:0008006" key="5">
    <source>
        <dbReference type="Google" id="ProtNLM"/>
    </source>
</evidence>
<organism evidence="3 4">
    <name type="scientific">Fusarium euwallaceae</name>
    <dbReference type="NCBI Taxonomy" id="1147111"/>
    <lineage>
        <taxon>Eukaryota</taxon>
        <taxon>Fungi</taxon>
        <taxon>Dikarya</taxon>
        <taxon>Ascomycota</taxon>
        <taxon>Pezizomycotina</taxon>
        <taxon>Sordariomycetes</taxon>
        <taxon>Hypocreomycetidae</taxon>
        <taxon>Hypocreales</taxon>
        <taxon>Nectriaceae</taxon>
        <taxon>Fusarium</taxon>
        <taxon>Fusarium solani species complex</taxon>
    </lineage>
</organism>
<sequence length="438" mass="46259">MIIFFIFTYFSLVRACSFQYGHWTPKSGEYFGLVINELGISREDVERLNPQENIDNIFPNKLYTVPYEKPKYSAAWLTGCPPTLQLSATTTPAASSPAAVKSEAIVTSSTLIYGVSQRPWRGSSAHQAKTGSLPTTAQSTAGPSSSESTGSTSTPPKSTDTSDKPQGSTEMATSTSSDMPAVSSKVATTTSRRTQESTGSSSTLTTEIRSNGGTETEEKSKVPSSSSSSTTSRPSMALSVTLATSTGEGRTTQPSKIGTTGGGASSTTVTTASSQGAGTSPNSLLTTLTTKTKRASTLPSTSKAATTATTDLNKQIHPRACFNEADTENAKGTSEEGVSETAKEWCNDHSALSMGKGDNRLIGIGRHNKVLYEYSVVWQFNCDGPDQDVFSPLGSTKDSCYAIMTENWKQCLGGSGAFIRYGCLLYQLRAGVGKAQGY</sequence>
<accession>A0A430LDN9</accession>
<keyword evidence="4" id="KW-1185">Reference proteome</keyword>
<comment type="caution">
    <text evidence="3">The sequence shown here is derived from an EMBL/GenBank/DDBJ whole genome shotgun (WGS) entry which is preliminary data.</text>
</comment>
<proteinExistence type="predicted"/>
<name>A0A430LDN9_9HYPO</name>
<evidence type="ECO:0000313" key="3">
    <source>
        <dbReference type="EMBL" id="RTE73781.1"/>
    </source>
</evidence>